<dbReference type="Gene3D" id="3.50.50.60">
    <property type="entry name" value="FAD/NAD(P)-binding domain"/>
    <property type="match status" value="1"/>
</dbReference>
<dbReference type="SUPFAM" id="SSF51905">
    <property type="entry name" value="FAD/NAD(P)-binding domain"/>
    <property type="match status" value="1"/>
</dbReference>
<comment type="cofactor">
    <cofactor evidence="1">
        <name>FAD</name>
        <dbReference type="ChEBI" id="CHEBI:57692"/>
    </cofactor>
</comment>
<accession>A0AAP4F7H3</accession>
<evidence type="ECO:0000256" key="10">
    <source>
        <dbReference type="ARBA" id="ARBA00023033"/>
    </source>
</evidence>
<evidence type="ECO:0000256" key="3">
    <source>
        <dbReference type="ARBA" id="ARBA00007588"/>
    </source>
</evidence>
<evidence type="ECO:0000256" key="4">
    <source>
        <dbReference type="ARBA" id="ARBA00013076"/>
    </source>
</evidence>
<evidence type="ECO:0000256" key="7">
    <source>
        <dbReference type="ARBA" id="ARBA00022827"/>
    </source>
</evidence>
<keyword evidence="6" id="KW-0285">Flavoprotein</keyword>
<evidence type="ECO:0000313" key="16">
    <source>
        <dbReference type="EMBL" id="MDK4326995.1"/>
    </source>
</evidence>
<dbReference type="RefSeq" id="WP_018121157.1">
    <property type="nucleotide sequence ID" value="NZ_CABIYR010000006.1"/>
</dbReference>
<evidence type="ECO:0000256" key="14">
    <source>
        <dbReference type="ARBA" id="ARBA00032738"/>
    </source>
</evidence>
<evidence type="ECO:0000256" key="12">
    <source>
        <dbReference type="ARBA" id="ARBA00031158"/>
    </source>
</evidence>
<dbReference type="Pfam" id="PF13434">
    <property type="entry name" value="Lys_Orn_oxgnase"/>
    <property type="match status" value="1"/>
</dbReference>
<evidence type="ECO:0000313" key="17">
    <source>
        <dbReference type="Proteomes" id="UP001226160"/>
    </source>
</evidence>
<gene>
    <name evidence="16" type="ORF">QPX54_10840</name>
</gene>
<dbReference type="EMBL" id="JASNVP010000013">
    <property type="protein sequence ID" value="MDK4326995.1"/>
    <property type="molecule type" value="Genomic_DNA"/>
</dbReference>
<proteinExistence type="inferred from homology"/>
<evidence type="ECO:0000256" key="8">
    <source>
        <dbReference type="ARBA" id="ARBA00022857"/>
    </source>
</evidence>
<organism evidence="16 17">
    <name type="scientific">Corynebacterium propinquum</name>
    <dbReference type="NCBI Taxonomy" id="43769"/>
    <lineage>
        <taxon>Bacteria</taxon>
        <taxon>Bacillati</taxon>
        <taxon>Actinomycetota</taxon>
        <taxon>Actinomycetes</taxon>
        <taxon>Mycobacteriales</taxon>
        <taxon>Corynebacteriaceae</taxon>
        <taxon>Corynebacterium</taxon>
    </lineage>
</organism>
<dbReference type="InterPro" id="IPR025700">
    <property type="entry name" value="Lys/Orn_oxygenase"/>
</dbReference>
<dbReference type="EC" id="1.14.13.59" evidence="4"/>
<evidence type="ECO:0000256" key="1">
    <source>
        <dbReference type="ARBA" id="ARBA00001974"/>
    </source>
</evidence>
<sequence length="472" mass="53375">MTKKIHEQPSTNITQRVAADEVFDIVGIGIGPFNLGMAALAHPLVQSNELKAIFFDENQGFCWHPGVMFPNSTIQVPFMADLVSLADPTSPWSFLNYLKRQGRIYQFYIRESFYPYRTEYSNYCAWVAGQLSTLQWSSPVTDVHRTKDGLWRVQVGGTNPRAVLAKNLVNGTGTQPYVPTSLQPNLVESRNQTKNIIHSSDFLFHAERLSNSEDIQSLTIVGSGQSAAEIYRHLMEPFAATGRRLNWLTRSPRFFPMEYTALTLELTSTDYVRHFHRLPEARRDQINRQQRNLYKGISGDLVNDIYDTLYQLSITTPLRGELRPDVTVELFTESDLKSSYERHINEQAAESQILLKLTNNETGNADIHATDAVILATGYGRPAIPSHLITAAEAGEINTDKQGRLDVNLDFTVNQRRDLYVLNAEEHTHSLNAPDLGMGAWRNSIILNNICGRTVYEVEDSWTFQQFGGENV</sequence>
<evidence type="ECO:0000256" key="9">
    <source>
        <dbReference type="ARBA" id="ARBA00023002"/>
    </source>
</evidence>
<comment type="caution">
    <text evidence="16">The sequence shown here is derived from an EMBL/GenBank/DDBJ whole genome shotgun (WGS) entry which is preliminary data.</text>
</comment>
<dbReference type="PANTHER" id="PTHR42802:SF1">
    <property type="entry name" value="L-ORNITHINE N(5)-MONOOXYGENASE"/>
    <property type="match status" value="1"/>
</dbReference>
<comment type="pathway">
    <text evidence="2">Siderophore biosynthesis; mycobactin biosynthesis.</text>
</comment>
<name>A0AAP4F7H3_9CORY</name>
<dbReference type="GeneID" id="64188041"/>
<keyword evidence="10 16" id="KW-0503">Monooxygenase</keyword>
<dbReference type="GO" id="GO:0047091">
    <property type="term" value="F:L-lysine 6-monooxygenase (NADPH) activity"/>
    <property type="evidence" value="ECO:0007669"/>
    <property type="project" value="UniProtKB-EC"/>
</dbReference>
<reference evidence="16" key="1">
    <citation type="submission" date="2023-05" db="EMBL/GenBank/DDBJ databases">
        <title>Metabolic capabilities are highly conserved among human nasal-associated Corynebacterium species in pangenomic analyses.</title>
        <authorList>
            <person name="Tran T.H."/>
            <person name="Roberts A.Q."/>
            <person name="Escapa I.F."/>
            <person name="Gao W."/>
            <person name="Conlan S."/>
            <person name="Kong H."/>
            <person name="Segre J.A."/>
            <person name="Kelly M.S."/>
            <person name="Lemon K.P."/>
        </authorList>
    </citation>
    <scope>NUCLEOTIDE SEQUENCE</scope>
    <source>
        <strain evidence="16">KPL2654</strain>
    </source>
</reference>
<protein>
    <recommendedName>
        <fullName evidence="5">L-lysine N6-monooxygenase MbtG</fullName>
        <ecNumber evidence="4">1.14.13.59</ecNumber>
    </recommendedName>
    <alternativeName>
        <fullName evidence="14">Lysine 6-N-hydroxylase</fullName>
    </alternativeName>
    <alternativeName>
        <fullName evidence="13">Lysine N6-hydroxylase</fullName>
    </alternativeName>
    <alternativeName>
        <fullName evidence="11">Lysine-N-oxygenase</fullName>
    </alternativeName>
    <alternativeName>
        <fullName evidence="12">Mycobactin synthase protein G</fullName>
    </alternativeName>
</protein>
<evidence type="ECO:0000256" key="13">
    <source>
        <dbReference type="ARBA" id="ARBA00032493"/>
    </source>
</evidence>
<evidence type="ECO:0000256" key="11">
    <source>
        <dbReference type="ARBA" id="ARBA00029939"/>
    </source>
</evidence>
<keyword evidence="9" id="KW-0560">Oxidoreductase</keyword>
<evidence type="ECO:0000256" key="6">
    <source>
        <dbReference type="ARBA" id="ARBA00022630"/>
    </source>
</evidence>
<keyword evidence="7" id="KW-0274">FAD</keyword>
<comment type="catalytic activity">
    <reaction evidence="15">
        <text>L-lysine + NADPH + O2 = N(6)-hydroxy-L-lysine + NADP(+) + H2O</text>
        <dbReference type="Rhea" id="RHEA:23228"/>
        <dbReference type="ChEBI" id="CHEBI:15377"/>
        <dbReference type="ChEBI" id="CHEBI:15379"/>
        <dbReference type="ChEBI" id="CHEBI:32551"/>
        <dbReference type="ChEBI" id="CHEBI:57783"/>
        <dbReference type="ChEBI" id="CHEBI:57820"/>
        <dbReference type="ChEBI" id="CHEBI:58349"/>
        <dbReference type="EC" id="1.14.13.59"/>
    </reaction>
</comment>
<comment type="similarity">
    <text evidence="3">Belongs to the lysine N(6)-hydroxylase/L-ornithine N(5)-oxygenase family.</text>
</comment>
<dbReference type="PANTHER" id="PTHR42802">
    <property type="entry name" value="MONOOXYGENASE"/>
    <property type="match status" value="1"/>
</dbReference>
<keyword evidence="8" id="KW-0521">NADP</keyword>
<evidence type="ECO:0000256" key="2">
    <source>
        <dbReference type="ARBA" id="ARBA00005102"/>
    </source>
</evidence>
<evidence type="ECO:0000256" key="5">
    <source>
        <dbReference type="ARBA" id="ARBA00016406"/>
    </source>
</evidence>
<dbReference type="AlphaFoldDB" id="A0AAP4F7H3"/>
<dbReference type="InterPro" id="IPR036188">
    <property type="entry name" value="FAD/NAD-bd_sf"/>
</dbReference>
<evidence type="ECO:0000256" key="15">
    <source>
        <dbReference type="ARBA" id="ARBA00048407"/>
    </source>
</evidence>
<dbReference type="Proteomes" id="UP001226160">
    <property type="component" value="Unassembled WGS sequence"/>
</dbReference>